<dbReference type="CDD" id="cd04301">
    <property type="entry name" value="NAT_SF"/>
    <property type="match status" value="1"/>
</dbReference>
<evidence type="ECO:0000313" key="2">
    <source>
        <dbReference type="EMBL" id="GKU25471.1"/>
    </source>
</evidence>
<reference evidence="2" key="1">
    <citation type="journal article" date="2023" name="Int. J. Syst. Evol. Microbiol.">
        <title>&lt;i&gt;Clostridium folliculivorans&lt;/i&gt; sp. nov., isolated from soil samples of an organic paddy in Japan.</title>
        <authorList>
            <person name="Tazawa J."/>
            <person name="Kobayashi H."/>
            <person name="Tanizawa Y."/>
            <person name="Uchino A."/>
            <person name="Tanaka F."/>
            <person name="Urashima Y."/>
            <person name="Miura S."/>
            <person name="Sakamoto M."/>
            <person name="Ohkuma M."/>
            <person name="Tohno M."/>
        </authorList>
    </citation>
    <scope>NUCLEOTIDE SEQUENCE</scope>
    <source>
        <strain evidence="2">D1-1</strain>
    </source>
</reference>
<sequence>MNSKLYIEAELKDEDVKIIENGLTEYALSKSSEQNIPISILIKDDDGKVVGGLQGNHNSNWLYINALWVDSLHRGKGYGKQMMCEVEQEALRRGVSNAYLQTVHSLDFYKKLGYETFSIIENNPEGFNMYYVKKALK</sequence>
<name>A0A9W6DAZ3_9CLOT</name>
<dbReference type="RefSeq" id="WP_261852432.1">
    <property type="nucleotide sequence ID" value="NZ_BQXY01000003.1"/>
</dbReference>
<feature type="domain" description="N-acetyltransferase" evidence="1">
    <location>
        <begin position="1"/>
        <end position="137"/>
    </location>
</feature>
<dbReference type="PANTHER" id="PTHR13538:SF4">
    <property type="entry name" value="N-ALPHA-ACETYLTRANSFERASE 80"/>
    <property type="match status" value="1"/>
</dbReference>
<dbReference type="Gene3D" id="3.40.630.30">
    <property type="match status" value="1"/>
</dbReference>
<dbReference type="InterPro" id="IPR000182">
    <property type="entry name" value="GNAT_dom"/>
</dbReference>
<dbReference type="GO" id="GO:0005737">
    <property type="term" value="C:cytoplasm"/>
    <property type="evidence" value="ECO:0007669"/>
    <property type="project" value="TreeGrafter"/>
</dbReference>
<protein>
    <submittedName>
        <fullName evidence="2">N-acetyltransferase</fullName>
    </submittedName>
</protein>
<dbReference type="Proteomes" id="UP001057868">
    <property type="component" value="Unassembled WGS sequence"/>
</dbReference>
<keyword evidence="3" id="KW-1185">Reference proteome</keyword>
<evidence type="ECO:0000259" key="1">
    <source>
        <dbReference type="PROSITE" id="PS51186"/>
    </source>
</evidence>
<evidence type="ECO:0000313" key="3">
    <source>
        <dbReference type="Proteomes" id="UP001057868"/>
    </source>
</evidence>
<dbReference type="GO" id="GO:1905502">
    <property type="term" value="F:acetyl-CoA binding"/>
    <property type="evidence" value="ECO:0007669"/>
    <property type="project" value="TreeGrafter"/>
</dbReference>
<dbReference type="InterPro" id="IPR039840">
    <property type="entry name" value="NAA80"/>
</dbReference>
<dbReference type="AlphaFoldDB" id="A0A9W6DAZ3"/>
<comment type="caution">
    <text evidence="2">The sequence shown here is derived from an EMBL/GenBank/DDBJ whole genome shotgun (WGS) entry which is preliminary data.</text>
</comment>
<proteinExistence type="predicted"/>
<accession>A0A9W6DAZ3</accession>
<organism evidence="2 3">
    <name type="scientific">Clostridium folliculivorans</name>
    <dbReference type="NCBI Taxonomy" id="2886038"/>
    <lineage>
        <taxon>Bacteria</taxon>
        <taxon>Bacillati</taxon>
        <taxon>Bacillota</taxon>
        <taxon>Clostridia</taxon>
        <taxon>Eubacteriales</taxon>
        <taxon>Clostridiaceae</taxon>
        <taxon>Clostridium</taxon>
    </lineage>
</organism>
<dbReference type="Pfam" id="PF00583">
    <property type="entry name" value="Acetyltransf_1"/>
    <property type="match status" value="1"/>
</dbReference>
<dbReference type="InterPro" id="IPR016181">
    <property type="entry name" value="Acyl_CoA_acyltransferase"/>
</dbReference>
<dbReference type="SUPFAM" id="SSF55729">
    <property type="entry name" value="Acyl-CoA N-acyltransferases (Nat)"/>
    <property type="match status" value="1"/>
</dbReference>
<gene>
    <name evidence="2" type="ORF">CFOLD11_22970</name>
</gene>
<dbReference type="PROSITE" id="PS51186">
    <property type="entry name" value="GNAT"/>
    <property type="match status" value="1"/>
</dbReference>
<dbReference type="PANTHER" id="PTHR13538">
    <property type="entry name" value="N-ACETYLTRANSFERASE 6"/>
    <property type="match status" value="1"/>
</dbReference>
<dbReference type="GO" id="GO:0008080">
    <property type="term" value="F:N-acetyltransferase activity"/>
    <property type="evidence" value="ECO:0007669"/>
    <property type="project" value="InterPro"/>
</dbReference>
<dbReference type="EMBL" id="BQXY01000003">
    <property type="protein sequence ID" value="GKU25471.1"/>
    <property type="molecule type" value="Genomic_DNA"/>
</dbReference>